<dbReference type="GeneID" id="54361415"/>
<feature type="region of interest" description="Disordered" evidence="3">
    <location>
        <begin position="72"/>
        <end position="93"/>
    </location>
</feature>
<dbReference type="Gene3D" id="2.60.120.330">
    <property type="entry name" value="B-lactam Antibiotic, Isopenicillin N Synthase, Chain"/>
    <property type="match status" value="1"/>
</dbReference>
<keyword evidence="2" id="KW-0408">Iron</keyword>
<feature type="region of interest" description="Disordered" evidence="3">
    <location>
        <begin position="203"/>
        <end position="226"/>
    </location>
</feature>
<comment type="similarity">
    <text evidence="1 2">Belongs to the iron/ascorbate-dependent oxidoreductase family.</text>
</comment>
<dbReference type="PANTHER" id="PTHR47990">
    <property type="entry name" value="2-OXOGLUTARATE (2OG) AND FE(II)-DEPENDENT OXYGENASE SUPERFAMILY PROTEIN-RELATED"/>
    <property type="match status" value="1"/>
</dbReference>
<dbReference type="InterPro" id="IPR005123">
    <property type="entry name" value="Oxoglu/Fe-dep_dioxygenase_dom"/>
</dbReference>
<sequence length="299" mass="31260">MAEPIHHRPQQPLTPLLTARLPLLLDFHAACRALCSAVLEHLATALGIPADWFASRHDPDGGPSGSVLRMLYYPGARGPPADDDDDEARGDIRAGAHSDFGSITCLFQLPGQPGLEILTPEGEWAAVAVDPDPLAPSASSPPSESPSPSELSAAAAPSPSSTTATTAAATAPRGRRNLPILVNIGDLLEEWTGGLLKSTRHRVVFPSPAPSPSSSHPGEASGSSSSDRYSLAYFCHPLDDAALEPVPSRLVQEHIASSSRTEAATTTATTTTAKRAVITAKDHLARRLAETYTIPTASP</sequence>
<evidence type="ECO:0000256" key="1">
    <source>
        <dbReference type="ARBA" id="ARBA00008056"/>
    </source>
</evidence>
<dbReference type="InterPro" id="IPR027443">
    <property type="entry name" value="IPNS-like_sf"/>
</dbReference>
<evidence type="ECO:0000256" key="2">
    <source>
        <dbReference type="RuleBase" id="RU003682"/>
    </source>
</evidence>
<evidence type="ECO:0000259" key="4">
    <source>
        <dbReference type="PROSITE" id="PS51471"/>
    </source>
</evidence>
<dbReference type="AlphaFoldDB" id="A0A6J3MH52"/>
<feature type="compositionally biased region" description="Low complexity" evidence="3">
    <location>
        <begin position="212"/>
        <end position="226"/>
    </location>
</feature>
<accession>A0A6J3MH52</accession>
<keyword evidence="2" id="KW-0479">Metal-binding</keyword>
<dbReference type="OrthoDB" id="288590at2759"/>
<dbReference type="RefSeq" id="XP_033464060.1">
    <property type="nucleotide sequence ID" value="XM_033603615.1"/>
</dbReference>
<reference evidence="6" key="1">
    <citation type="submission" date="2020-01" db="EMBL/GenBank/DDBJ databases">
        <authorList>
            <consortium name="DOE Joint Genome Institute"/>
            <person name="Haridas S."/>
            <person name="Albert R."/>
            <person name="Binder M."/>
            <person name="Bloem J."/>
            <person name="Labutti K."/>
            <person name="Salamov A."/>
            <person name="Andreopoulos B."/>
            <person name="Baker S.E."/>
            <person name="Barry K."/>
            <person name="Bills G."/>
            <person name="Bluhm B.H."/>
            <person name="Cannon C."/>
            <person name="Castanera R."/>
            <person name="Culley D.E."/>
            <person name="Daum C."/>
            <person name="Ezra D."/>
            <person name="Gonzalez J.B."/>
            <person name="Henrissat B."/>
            <person name="Kuo A."/>
            <person name="Liang C."/>
            <person name="Lipzen A."/>
            <person name="Lutzoni F."/>
            <person name="Magnuson J."/>
            <person name="Mondo S."/>
            <person name="Nolan M."/>
            <person name="Ohm R."/>
            <person name="Pangilinan J."/>
            <person name="Park H.-J."/>
            <person name="Ramirez L."/>
            <person name="Alfaro M."/>
            <person name="Sun H."/>
            <person name="Tritt A."/>
            <person name="Yoshinaga Y."/>
            <person name="Zwiers L.-H."/>
            <person name="Turgeon B.G."/>
            <person name="Goodwin S.B."/>
            <person name="Spatafora J.W."/>
            <person name="Crous P.W."/>
            <person name="Grigoriev I.V."/>
        </authorList>
    </citation>
    <scope>NUCLEOTIDE SEQUENCE</scope>
    <source>
        <strain evidence="6">CBS 342.82</strain>
    </source>
</reference>
<dbReference type="InterPro" id="IPR044861">
    <property type="entry name" value="IPNS-like_FE2OG_OXY"/>
</dbReference>
<name>A0A6J3MH52_9PEZI</name>
<gene>
    <name evidence="6" type="ORF">K489DRAFT_375109</name>
</gene>
<keyword evidence="2" id="KW-0560">Oxidoreductase</keyword>
<dbReference type="Proteomes" id="UP000504637">
    <property type="component" value="Unplaced"/>
</dbReference>
<evidence type="ECO:0000256" key="3">
    <source>
        <dbReference type="SAM" id="MobiDB-lite"/>
    </source>
</evidence>
<reference evidence="6" key="2">
    <citation type="submission" date="2020-04" db="EMBL/GenBank/DDBJ databases">
        <authorList>
            <consortium name="NCBI Genome Project"/>
        </authorList>
    </citation>
    <scope>NUCLEOTIDE SEQUENCE</scope>
    <source>
        <strain evidence="6">CBS 342.82</strain>
    </source>
</reference>
<protein>
    <submittedName>
        <fullName evidence="6">Clavaminate synthase-like protein</fullName>
    </submittedName>
</protein>
<feature type="region of interest" description="Disordered" evidence="3">
    <location>
        <begin position="131"/>
        <end position="172"/>
    </location>
</feature>
<keyword evidence="5" id="KW-1185">Reference proteome</keyword>
<reference evidence="6" key="3">
    <citation type="submission" date="2025-08" db="UniProtKB">
        <authorList>
            <consortium name="RefSeq"/>
        </authorList>
    </citation>
    <scope>IDENTIFICATION</scope>
    <source>
        <strain evidence="6">CBS 342.82</strain>
    </source>
</reference>
<evidence type="ECO:0000313" key="6">
    <source>
        <dbReference type="RefSeq" id="XP_033464060.1"/>
    </source>
</evidence>
<dbReference type="InterPro" id="IPR050231">
    <property type="entry name" value="Iron_ascorbate_oxido_reductase"/>
</dbReference>
<proteinExistence type="inferred from homology"/>
<organism evidence="6">
    <name type="scientific">Dissoconium aciculare CBS 342.82</name>
    <dbReference type="NCBI Taxonomy" id="1314786"/>
    <lineage>
        <taxon>Eukaryota</taxon>
        <taxon>Fungi</taxon>
        <taxon>Dikarya</taxon>
        <taxon>Ascomycota</taxon>
        <taxon>Pezizomycotina</taxon>
        <taxon>Dothideomycetes</taxon>
        <taxon>Dothideomycetidae</taxon>
        <taxon>Mycosphaerellales</taxon>
        <taxon>Dissoconiaceae</taxon>
        <taxon>Dissoconium</taxon>
    </lineage>
</organism>
<dbReference type="PROSITE" id="PS51471">
    <property type="entry name" value="FE2OG_OXY"/>
    <property type="match status" value="1"/>
</dbReference>
<dbReference type="SUPFAM" id="SSF51197">
    <property type="entry name" value="Clavaminate synthase-like"/>
    <property type="match status" value="2"/>
</dbReference>
<feature type="domain" description="Fe2OG dioxygenase" evidence="4">
    <location>
        <begin position="63"/>
        <end position="237"/>
    </location>
</feature>
<evidence type="ECO:0000313" key="5">
    <source>
        <dbReference type="Proteomes" id="UP000504637"/>
    </source>
</evidence>
<dbReference type="GO" id="GO:0046872">
    <property type="term" value="F:metal ion binding"/>
    <property type="evidence" value="ECO:0007669"/>
    <property type="project" value="UniProtKB-KW"/>
</dbReference>
<dbReference type="Pfam" id="PF03171">
    <property type="entry name" value="2OG-FeII_Oxy"/>
    <property type="match status" value="1"/>
</dbReference>
<dbReference type="GO" id="GO:0016491">
    <property type="term" value="F:oxidoreductase activity"/>
    <property type="evidence" value="ECO:0007669"/>
    <property type="project" value="UniProtKB-KW"/>
</dbReference>